<reference evidence="1 2" key="1">
    <citation type="submission" date="2014-01" db="EMBL/GenBank/DDBJ databases">
        <authorList>
            <person name="Zhang G."/>
            <person name="Jin J."/>
            <person name="Li Z.J."/>
            <person name="Wang S.W."/>
            <person name="Chen S.J."/>
            <person name="Wang S.M."/>
            <person name="Wang X.T."/>
            <person name="Li Y.H."/>
            <person name="Wang J."/>
            <person name="Yang C.K."/>
            <person name="Wang L."/>
        </authorList>
    </citation>
    <scope>NUCLEOTIDE SEQUENCE [LARGE SCALE GENOMIC DNA]</scope>
</reference>
<sequence>MEILEHIKLRNKTRAELEAHLKEIHRECAARWVDLKDGTFSSVSYGQYQKLKNYHEQVKSVLTHKEHTGQR</sequence>
<proteinExistence type="predicted"/>
<gene>
    <name evidence="1" type="ORF">PS2_109</name>
</gene>
<evidence type="ECO:0000313" key="2">
    <source>
        <dbReference type="Proteomes" id="UP000024445"/>
    </source>
</evidence>
<name>A0A023W523_9CAUD</name>
<dbReference type="KEGG" id="vg:19484992"/>
<organism evidence="1 2">
    <name type="scientific">Serratia phage PS2</name>
    <dbReference type="NCBI Taxonomy" id="1481112"/>
    <lineage>
        <taxon>Viruses</taxon>
        <taxon>Duplodnaviria</taxon>
        <taxon>Heunggongvirae</taxon>
        <taxon>Uroviricota</taxon>
        <taxon>Caudoviricetes</taxon>
        <taxon>Muldoonvirus</taxon>
        <taxon>Muldoonvirus PS2</taxon>
    </lineage>
</organism>
<dbReference type="GeneID" id="19484992"/>
<accession>A0A023W523</accession>
<protein>
    <submittedName>
        <fullName evidence="1">Uncharacterized protein</fullName>
    </submittedName>
</protein>
<dbReference type="RefSeq" id="YP_009030156.1">
    <property type="nucleotide sequence ID" value="NC_024121.1"/>
</dbReference>
<dbReference type="EMBL" id="KJ025957">
    <property type="protein sequence ID" value="AHY25355.1"/>
    <property type="molecule type" value="Genomic_DNA"/>
</dbReference>
<dbReference type="Proteomes" id="UP000024445">
    <property type="component" value="Segment"/>
</dbReference>
<evidence type="ECO:0000313" key="1">
    <source>
        <dbReference type="EMBL" id="AHY25355.1"/>
    </source>
</evidence>
<keyword evidence="2" id="KW-1185">Reference proteome</keyword>